<reference evidence="2 3" key="1">
    <citation type="journal article" date="2016" name="Nat. Commun.">
        <title>Thousands of microbial genomes shed light on interconnected biogeochemical processes in an aquifer system.</title>
        <authorList>
            <person name="Anantharaman K."/>
            <person name="Brown C.T."/>
            <person name="Hug L.A."/>
            <person name="Sharon I."/>
            <person name="Castelle C.J."/>
            <person name="Probst A.J."/>
            <person name="Thomas B.C."/>
            <person name="Singh A."/>
            <person name="Wilkins M.J."/>
            <person name="Karaoz U."/>
            <person name="Brodie E.L."/>
            <person name="Williams K.H."/>
            <person name="Hubbard S.S."/>
            <person name="Banfield J.F."/>
        </authorList>
    </citation>
    <scope>NUCLEOTIDE SEQUENCE [LARGE SCALE GENOMIC DNA]</scope>
</reference>
<name>A0A1G2MU73_9BACT</name>
<gene>
    <name evidence="2" type="ORF">A3D56_02250</name>
</gene>
<protein>
    <recommendedName>
        <fullName evidence="1">Glucosamine/galactosamine-6-phosphate isomerase domain-containing protein</fullName>
    </recommendedName>
</protein>
<dbReference type="Gene3D" id="3.40.50.1360">
    <property type="match status" value="1"/>
</dbReference>
<dbReference type="SUPFAM" id="SSF100950">
    <property type="entry name" value="NagB/RpiA/CoA transferase-like"/>
    <property type="match status" value="1"/>
</dbReference>
<dbReference type="AlphaFoldDB" id="A0A1G2MU73"/>
<sequence length="237" mass="26341">MKLQTFKKELLAEASAKELNAALKKYGDDEREILLLLTGGSSMNMFPFIDVSLLGSHITLGVSDERFGNDVASSNFLQLKETEFYKNAVERDVNTIDSTSQGNESKEDVAARFEGIIRDWREENPKGEVIMTFGVGEDGHTAGVMPYPENPELFVGLFENPKHFVVAYDAGSKSKFPLRITTTLSFMREHLSFGIAFISGEGKREALAKIRAEEGTLPVTPARILRKLPVSIFTDIE</sequence>
<evidence type="ECO:0000313" key="2">
    <source>
        <dbReference type="EMBL" id="OHA26632.1"/>
    </source>
</evidence>
<dbReference type="EMBL" id="MHRP01000029">
    <property type="protein sequence ID" value="OHA26632.1"/>
    <property type="molecule type" value="Genomic_DNA"/>
</dbReference>
<dbReference type="Pfam" id="PF01182">
    <property type="entry name" value="Glucosamine_iso"/>
    <property type="match status" value="1"/>
</dbReference>
<accession>A0A1G2MU73</accession>
<dbReference type="InterPro" id="IPR006148">
    <property type="entry name" value="Glc/Gal-6P_isomerase"/>
</dbReference>
<feature type="domain" description="Glucosamine/galactosamine-6-phosphate isomerase" evidence="1">
    <location>
        <begin position="8"/>
        <end position="224"/>
    </location>
</feature>
<evidence type="ECO:0000259" key="1">
    <source>
        <dbReference type="Pfam" id="PF01182"/>
    </source>
</evidence>
<organism evidence="2 3">
    <name type="scientific">Candidatus Taylorbacteria bacterium RIFCSPHIGHO2_02_FULL_45_35</name>
    <dbReference type="NCBI Taxonomy" id="1802311"/>
    <lineage>
        <taxon>Bacteria</taxon>
        <taxon>Candidatus Tayloriibacteriota</taxon>
    </lineage>
</organism>
<evidence type="ECO:0000313" key="3">
    <source>
        <dbReference type="Proteomes" id="UP000177943"/>
    </source>
</evidence>
<dbReference type="GO" id="GO:0005975">
    <property type="term" value="P:carbohydrate metabolic process"/>
    <property type="evidence" value="ECO:0007669"/>
    <property type="project" value="InterPro"/>
</dbReference>
<dbReference type="Proteomes" id="UP000177943">
    <property type="component" value="Unassembled WGS sequence"/>
</dbReference>
<proteinExistence type="predicted"/>
<dbReference type="InterPro" id="IPR037171">
    <property type="entry name" value="NagB/RpiA_transferase-like"/>
</dbReference>
<comment type="caution">
    <text evidence="2">The sequence shown here is derived from an EMBL/GenBank/DDBJ whole genome shotgun (WGS) entry which is preliminary data.</text>
</comment>